<feature type="compositionally biased region" description="Low complexity" evidence="1">
    <location>
        <begin position="1"/>
        <end position="10"/>
    </location>
</feature>
<feature type="compositionally biased region" description="Basic and acidic residues" evidence="1">
    <location>
        <begin position="126"/>
        <end position="138"/>
    </location>
</feature>
<gene>
    <name evidence="2" type="ORF">K490DRAFT_65453</name>
</gene>
<feature type="compositionally biased region" description="Basic and acidic residues" evidence="1">
    <location>
        <begin position="506"/>
        <end position="525"/>
    </location>
</feature>
<comment type="caution">
    <text evidence="2">The sequence shown here is derived from an EMBL/GenBank/DDBJ whole genome shotgun (WGS) entry which is preliminary data.</text>
</comment>
<dbReference type="EMBL" id="ML978719">
    <property type="protein sequence ID" value="KAF2087622.1"/>
    <property type="molecule type" value="Genomic_DNA"/>
</dbReference>
<name>A0A9P4HVL5_9PEZI</name>
<feature type="compositionally biased region" description="Basic and acidic residues" evidence="1">
    <location>
        <begin position="60"/>
        <end position="87"/>
    </location>
</feature>
<evidence type="ECO:0000313" key="3">
    <source>
        <dbReference type="Proteomes" id="UP000799776"/>
    </source>
</evidence>
<feature type="region of interest" description="Disordered" evidence="1">
    <location>
        <begin position="589"/>
        <end position="628"/>
    </location>
</feature>
<accession>A0A9P4HVL5</accession>
<keyword evidence="3" id="KW-1185">Reference proteome</keyword>
<reference evidence="2" key="1">
    <citation type="journal article" date="2020" name="Stud. Mycol.">
        <title>101 Dothideomycetes genomes: a test case for predicting lifestyles and emergence of pathogens.</title>
        <authorList>
            <person name="Haridas S."/>
            <person name="Albert R."/>
            <person name="Binder M."/>
            <person name="Bloem J."/>
            <person name="Labutti K."/>
            <person name="Salamov A."/>
            <person name="Andreopoulos B."/>
            <person name="Baker S."/>
            <person name="Barry K."/>
            <person name="Bills G."/>
            <person name="Bluhm B."/>
            <person name="Cannon C."/>
            <person name="Castanera R."/>
            <person name="Culley D."/>
            <person name="Daum C."/>
            <person name="Ezra D."/>
            <person name="Gonzalez J."/>
            <person name="Henrissat B."/>
            <person name="Kuo A."/>
            <person name="Liang C."/>
            <person name="Lipzen A."/>
            <person name="Lutzoni F."/>
            <person name="Magnuson J."/>
            <person name="Mondo S."/>
            <person name="Nolan M."/>
            <person name="Ohm R."/>
            <person name="Pangilinan J."/>
            <person name="Park H.-J."/>
            <person name="Ramirez L."/>
            <person name="Alfaro M."/>
            <person name="Sun H."/>
            <person name="Tritt A."/>
            <person name="Yoshinaga Y."/>
            <person name="Zwiers L.-H."/>
            <person name="Turgeon B."/>
            <person name="Goodwin S."/>
            <person name="Spatafora J."/>
            <person name="Crous P."/>
            <person name="Grigoriev I."/>
        </authorList>
    </citation>
    <scope>NUCLEOTIDE SEQUENCE</scope>
    <source>
        <strain evidence="2">CBS 121410</strain>
    </source>
</reference>
<dbReference type="Proteomes" id="UP000799776">
    <property type="component" value="Unassembled WGS sequence"/>
</dbReference>
<proteinExistence type="predicted"/>
<feature type="region of interest" description="Disordered" evidence="1">
    <location>
        <begin position="263"/>
        <end position="293"/>
    </location>
</feature>
<feature type="compositionally biased region" description="Acidic residues" evidence="1">
    <location>
        <begin position="12"/>
        <end position="21"/>
    </location>
</feature>
<evidence type="ECO:0000313" key="2">
    <source>
        <dbReference type="EMBL" id="KAF2087622.1"/>
    </source>
</evidence>
<feature type="compositionally biased region" description="Polar residues" evidence="1">
    <location>
        <begin position="264"/>
        <end position="280"/>
    </location>
</feature>
<feature type="compositionally biased region" description="Polar residues" evidence="1">
    <location>
        <begin position="88"/>
        <end position="97"/>
    </location>
</feature>
<organism evidence="2 3">
    <name type="scientific">Saccharata proteae CBS 121410</name>
    <dbReference type="NCBI Taxonomy" id="1314787"/>
    <lineage>
        <taxon>Eukaryota</taxon>
        <taxon>Fungi</taxon>
        <taxon>Dikarya</taxon>
        <taxon>Ascomycota</taxon>
        <taxon>Pezizomycotina</taxon>
        <taxon>Dothideomycetes</taxon>
        <taxon>Dothideomycetes incertae sedis</taxon>
        <taxon>Botryosphaeriales</taxon>
        <taxon>Saccharataceae</taxon>
        <taxon>Saccharata</taxon>
    </lineage>
</organism>
<evidence type="ECO:0000256" key="1">
    <source>
        <dbReference type="SAM" id="MobiDB-lite"/>
    </source>
</evidence>
<feature type="region of interest" description="Disordered" evidence="1">
    <location>
        <begin position="1"/>
        <end position="143"/>
    </location>
</feature>
<feature type="region of interest" description="Disordered" evidence="1">
    <location>
        <begin position="491"/>
        <end position="550"/>
    </location>
</feature>
<protein>
    <submittedName>
        <fullName evidence="2">Uncharacterized protein</fullName>
    </submittedName>
</protein>
<sequence length="879" mass="96819">MGDTGTAKESTGTEEEGEGEYDVSRLRNQTSDDEIAGSASEHINATNTYHGDSDILDAGMDLKSDVSLPEADKSLVEGRGEGQKRESSTTFAESSQELGEDIDGVGSPTEYKQLSRTADTDGTAKATEEHSRSEEPQARKISAHLAALLDQNDEEVQRHGFQLPINHETQGGQVAHAEHTAARRDEQFGETLGDELHTELTAKLKDGGDDIPITSEALREQFLAHINSRKADDNLAKVGLLSDASSNSSEFEEANEERAVALNSPLTSPESQIAQDSNTCGRDVHDSGISGPLRKSVDLQEKTHGDNTTDAAGNLIELGKEEVMRSLSESTIGHRQYQVQERYAGNEQQGPGDDAIDHNTINDNVIDDDVIDRQGLSTHTNENATRMVSGEEYNPQHNTPQYAIVRRAAGPSTRPEHISFAVRPPSLFSTSALSQHKSPSEEESNECPTPVSQTIDEASLDSRDGNQQSPPIIPHKQQIPEFVLSYGTPGAWSSAAEETDQEFEPESNKSSKRSSNEECLRKQIPDEYTSAQAPRIPASKEEFEPSSAGIDSWTRRASTVGIERHGLPRLINPDIAVIDLPLANLDQNSVEPPKTTAPFASPIESSGRLRKSHNMVETRAPPTRPPKRNLAYEDLVPKRQKRTHIPAIKKTAAVLNRKLYSARKHQNILSGITTAQWADSKKKIDEIFKKNPPLYFSDYCVPTTYPKNKVLSQPICAHASLLTQRTVFFSKARDSVCDSCDGTGKDELFVHKGQVVRPGQYLRGRRGGIAPGRSGVPCTECRGKGIKKEVIRKRQTVDTAGWKAWTVNGGGETGSVCGCRGWNKWEECWNTRAKLCRNLVDEVAVQAFEYEGVRINKERAWREIMLLLHVGRAEKHFHH</sequence>
<dbReference type="AlphaFoldDB" id="A0A9P4HVL5"/>
<feature type="compositionally biased region" description="Polar residues" evidence="1">
    <location>
        <begin position="41"/>
        <end position="50"/>
    </location>
</feature>
<feature type="region of interest" description="Disordered" evidence="1">
    <location>
        <begin position="430"/>
        <end position="452"/>
    </location>
</feature>